<name>A0A414J569_9FIRM</name>
<evidence type="ECO:0000313" key="1">
    <source>
        <dbReference type="EMBL" id="RHE39532.1"/>
    </source>
</evidence>
<evidence type="ECO:0000313" key="2">
    <source>
        <dbReference type="Proteomes" id="UP000283745"/>
    </source>
</evidence>
<organism evidence="1 2">
    <name type="scientific">Blautia obeum</name>
    <dbReference type="NCBI Taxonomy" id="40520"/>
    <lineage>
        <taxon>Bacteria</taxon>
        <taxon>Bacillati</taxon>
        <taxon>Bacillota</taxon>
        <taxon>Clostridia</taxon>
        <taxon>Lachnospirales</taxon>
        <taxon>Lachnospiraceae</taxon>
        <taxon>Blautia</taxon>
    </lineage>
</organism>
<dbReference type="EMBL" id="QSKF01000007">
    <property type="protein sequence ID" value="RHE39532.1"/>
    <property type="molecule type" value="Genomic_DNA"/>
</dbReference>
<dbReference type="AlphaFoldDB" id="A0A414J569"/>
<dbReference type="Proteomes" id="UP000283745">
    <property type="component" value="Unassembled WGS sequence"/>
</dbReference>
<reference evidence="1 2" key="1">
    <citation type="submission" date="2018-08" db="EMBL/GenBank/DDBJ databases">
        <title>A genome reference for cultivated species of the human gut microbiota.</title>
        <authorList>
            <person name="Zou Y."/>
            <person name="Xue W."/>
            <person name="Luo G."/>
        </authorList>
    </citation>
    <scope>NUCLEOTIDE SEQUENCE [LARGE SCALE GENOMIC DNA]</scope>
    <source>
        <strain evidence="1 2">AM28-23</strain>
    </source>
</reference>
<protein>
    <submittedName>
        <fullName evidence="1">Uncharacterized protein</fullName>
    </submittedName>
</protein>
<sequence>MAKTTDMPKKETFFLSFLLHEIILPHKRFFVNIFSYYNLLFYIKPEILRCL</sequence>
<proteinExistence type="predicted"/>
<accession>A0A414J569</accession>
<comment type="caution">
    <text evidence="1">The sequence shown here is derived from an EMBL/GenBank/DDBJ whole genome shotgun (WGS) entry which is preliminary data.</text>
</comment>
<gene>
    <name evidence="1" type="ORF">DW740_09840</name>
</gene>